<gene>
    <name evidence="1" type="ORF">NDU88_001832</name>
</gene>
<evidence type="ECO:0000313" key="1">
    <source>
        <dbReference type="EMBL" id="KAJ1135392.1"/>
    </source>
</evidence>
<organism evidence="1 2">
    <name type="scientific">Pleurodeles waltl</name>
    <name type="common">Iberian ribbed newt</name>
    <dbReference type="NCBI Taxonomy" id="8319"/>
    <lineage>
        <taxon>Eukaryota</taxon>
        <taxon>Metazoa</taxon>
        <taxon>Chordata</taxon>
        <taxon>Craniata</taxon>
        <taxon>Vertebrata</taxon>
        <taxon>Euteleostomi</taxon>
        <taxon>Amphibia</taxon>
        <taxon>Batrachia</taxon>
        <taxon>Caudata</taxon>
        <taxon>Salamandroidea</taxon>
        <taxon>Salamandridae</taxon>
        <taxon>Pleurodelinae</taxon>
        <taxon>Pleurodeles</taxon>
    </lineage>
</organism>
<proteinExistence type="predicted"/>
<evidence type="ECO:0000313" key="2">
    <source>
        <dbReference type="Proteomes" id="UP001066276"/>
    </source>
</evidence>
<dbReference type="EMBL" id="JANPWB010000010">
    <property type="protein sequence ID" value="KAJ1135392.1"/>
    <property type="molecule type" value="Genomic_DNA"/>
</dbReference>
<protein>
    <recommendedName>
        <fullName evidence="3">Secreted protein</fullName>
    </recommendedName>
</protein>
<name>A0AAV7Q8A4_PLEWA</name>
<accession>A0AAV7Q8A4</accession>
<keyword evidence="2" id="KW-1185">Reference proteome</keyword>
<reference evidence="1" key="1">
    <citation type="journal article" date="2022" name="bioRxiv">
        <title>Sequencing and chromosome-scale assembly of the giantPleurodeles waltlgenome.</title>
        <authorList>
            <person name="Brown T."/>
            <person name="Elewa A."/>
            <person name="Iarovenko S."/>
            <person name="Subramanian E."/>
            <person name="Araus A.J."/>
            <person name="Petzold A."/>
            <person name="Susuki M."/>
            <person name="Suzuki K.-i.T."/>
            <person name="Hayashi T."/>
            <person name="Toyoda A."/>
            <person name="Oliveira C."/>
            <person name="Osipova E."/>
            <person name="Leigh N.D."/>
            <person name="Simon A."/>
            <person name="Yun M.H."/>
        </authorList>
    </citation>
    <scope>NUCLEOTIDE SEQUENCE</scope>
    <source>
        <strain evidence="1">20211129_DDA</strain>
        <tissue evidence="1">Liver</tissue>
    </source>
</reference>
<sequence length="107" mass="12351">MPICGVWAGFCFNYTEAGAESFFCLNKSIARLSRKFIYLLVRSRIPAVTHTHDRHVRSCECRTEAGTKSFFGFNNSIARLSWKCIYFLVQSRNAAVTRTCDRRARRC</sequence>
<dbReference type="Proteomes" id="UP001066276">
    <property type="component" value="Chromosome 6"/>
</dbReference>
<evidence type="ECO:0008006" key="3">
    <source>
        <dbReference type="Google" id="ProtNLM"/>
    </source>
</evidence>
<comment type="caution">
    <text evidence="1">The sequence shown here is derived from an EMBL/GenBank/DDBJ whole genome shotgun (WGS) entry which is preliminary data.</text>
</comment>
<dbReference type="AlphaFoldDB" id="A0AAV7Q8A4"/>